<evidence type="ECO:0000256" key="1">
    <source>
        <dbReference type="SAM" id="MobiDB-lite"/>
    </source>
</evidence>
<protein>
    <submittedName>
        <fullName evidence="2">Uncharacterized protein</fullName>
    </submittedName>
</protein>
<name>A0A1J5R2N9_9ZZZZ</name>
<organism evidence="2">
    <name type="scientific">mine drainage metagenome</name>
    <dbReference type="NCBI Taxonomy" id="410659"/>
    <lineage>
        <taxon>unclassified sequences</taxon>
        <taxon>metagenomes</taxon>
        <taxon>ecological metagenomes</taxon>
    </lineage>
</organism>
<evidence type="ECO:0000313" key="2">
    <source>
        <dbReference type="EMBL" id="OIQ90201.1"/>
    </source>
</evidence>
<sequence>MTADAAFTVDKYMPPNPHAPQSATELQAVVTLKAARDVARDIEDLRNRLKDDGIHPFQRQRLKDDLLEAAERLCNLLDLLMSWLTMVSASVRHPLSEGIQELRERLLSTGVRLIGDKADRLLTQADLASRGDGVFPLGISFRMAEAVANLLTTVEVLGGYEAMPEDVQEKLASAQDMVHHLRLMEENYAFAREFEEVDTPAEFDDPPSGFTLPRF</sequence>
<reference evidence="2" key="1">
    <citation type="submission" date="2016-10" db="EMBL/GenBank/DDBJ databases">
        <title>Sequence of Gallionella enrichment culture.</title>
        <authorList>
            <person name="Poehlein A."/>
            <person name="Muehling M."/>
            <person name="Daniel R."/>
        </authorList>
    </citation>
    <scope>NUCLEOTIDE SEQUENCE</scope>
</reference>
<proteinExistence type="predicted"/>
<dbReference type="EMBL" id="MLJW01000300">
    <property type="protein sequence ID" value="OIQ90201.1"/>
    <property type="molecule type" value="Genomic_DNA"/>
</dbReference>
<comment type="caution">
    <text evidence="2">The sequence shown here is derived from an EMBL/GenBank/DDBJ whole genome shotgun (WGS) entry which is preliminary data.</text>
</comment>
<accession>A0A1J5R2N9</accession>
<feature type="region of interest" description="Disordered" evidence="1">
    <location>
        <begin position="1"/>
        <end position="21"/>
    </location>
</feature>
<dbReference type="AlphaFoldDB" id="A0A1J5R2N9"/>
<gene>
    <name evidence="2" type="ORF">GALL_278870</name>
</gene>